<evidence type="ECO:0000313" key="2">
    <source>
        <dbReference type="Proteomes" id="UP000198729"/>
    </source>
</evidence>
<proteinExistence type="predicted"/>
<gene>
    <name evidence="1" type="ORF">NSMM_180029</name>
</gene>
<evidence type="ECO:0000313" key="1">
    <source>
        <dbReference type="EMBL" id="SCZ84482.1"/>
    </source>
</evidence>
<dbReference type="EMBL" id="FMWO01000023">
    <property type="protein sequence ID" value="SCZ84482.1"/>
    <property type="molecule type" value="Genomic_DNA"/>
</dbReference>
<reference evidence="1 2" key="1">
    <citation type="submission" date="2016-10" db="EMBL/GenBank/DDBJ databases">
        <authorList>
            <person name="de Groot N.N."/>
        </authorList>
    </citation>
    <scope>NUCLEOTIDE SEQUENCE [LARGE SCALE GENOMIC DNA]</scope>
    <source>
        <strain evidence="1">1</strain>
    </source>
</reference>
<protein>
    <submittedName>
        <fullName evidence="1">Uncharacterized protein</fullName>
    </submittedName>
</protein>
<accession>A0A1G5SBE6</accession>
<sequence length="43" mass="4980">MPLVETHPGFHGIYPLPDSRDTFAARARLAEIAERTLDFQYYI</sequence>
<name>A0A1G5SBE6_9PROT</name>
<organism evidence="1 2">
    <name type="scientific">Nitrosomonas mobilis</name>
    <dbReference type="NCBI Taxonomy" id="51642"/>
    <lineage>
        <taxon>Bacteria</taxon>
        <taxon>Pseudomonadati</taxon>
        <taxon>Pseudomonadota</taxon>
        <taxon>Betaproteobacteria</taxon>
        <taxon>Nitrosomonadales</taxon>
        <taxon>Nitrosomonadaceae</taxon>
        <taxon>Nitrosomonas</taxon>
    </lineage>
</organism>
<keyword evidence="2" id="KW-1185">Reference proteome</keyword>
<dbReference type="STRING" id="51642.NSMM_180029"/>
<dbReference type="RefSeq" id="WP_281200862.1">
    <property type="nucleotide sequence ID" value="NZ_FMWO01000023.1"/>
</dbReference>
<dbReference type="AlphaFoldDB" id="A0A1G5SBE6"/>
<dbReference type="Proteomes" id="UP000198729">
    <property type="component" value="Unassembled WGS sequence"/>
</dbReference>